<dbReference type="WBParaSite" id="Hba_10503">
    <property type="protein sequence ID" value="Hba_10503"/>
    <property type="gene ID" value="Hba_10503"/>
</dbReference>
<organism evidence="1 2">
    <name type="scientific">Heterorhabditis bacteriophora</name>
    <name type="common">Entomopathogenic nematode worm</name>
    <dbReference type="NCBI Taxonomy" id="37862"/>
    <lineage>
        <taxon>Eukaryota</taxon>
        <taxon>Metazoa</taxon>
        <taxon>Ecdysozoa</taxon>
        <taxon>Nematoda</taxon>
        <taxon>Chromadorea</taxon>
        <taxon>Rhabditida</taxon>
        <taxon>Rhabditina</taxon>
        <taxon>Rhabditomorpha</taxon>
        <taxon>Strongyloidea</taxon>
        <taxon>Heterorhabditidae</taxon>
        <taxon>Heterorhabditis</taxon>
    </lineage>
</organism>
<accession>A0A1I7WZ93</accession>
<name>A0A1I7WZ93_HETBA</name>
<dbReference type="AlphaFoldDB" id="A0A1I7WZ93"/>
<proteinExistence type="predicted"/>
<evidence type="ECO:0000313" key="1">
    <source>
        <dbReference type="Proteomes" id="UP000095283"/>
    </source>
</evidence>
<protein>
    <submittedName>
        <fullName evidence="2">Uncharacterized protein</fullName>
    </submittedName>
</protein>
<dbReference type="Proteomes" id="UP000095283">
    <property type="component" value="Unplaced"/>
</dbReference>
<keyword evidence="1" id="KW-1185">Reference proteome</keyword>
<evidence type="ECO:0000313" key="2">
    <source>
        <dbReference type="WBParaSite" id="Hba_10503"/>
    </source>
</evidence>
<sequence length="66" mass="7387">MASISEEDRNNLMLQLDEADDEEAIIRKVSRNRLLFLTLVVSAYKPAVGSLTGHTAKVENEDKKNV</sequence>
<reference evidence="2" key="1">
    <citation type="submission" date="2016-11" db="UniProtKB">
        <authorList>
            <consortium name="WormBaseParasite"/>
        </authorList>
    </citation>
    <scope>IDENTIFICATION</scope>
</reference>